<dbReference type="EMBL" id="CP071444">
    <property type="protein sequence ID" value="QSX08622.1"/>
    <property type="molecule type" value="Genomic_DNA"/>
</dbReference>
<keyword evidence="3 6" id="KW-0812">Transmembrane</keyword>
<feature type="transmembrane region" description="Helical" evidence="6">
    <location>
        <begin position="316"/>
        <end position="338"/>
    </location>
</feature>
<keyword evidence="5 6" id="KW-0472">Membrane</keyword>
<dbReference type="AlphaFoldDB" id="A0A974XEY8"/>
<organism evidence="7 8">
    <name type="scientific">Alkalibacter rhizosphaerae</name>
    <dbReference type="NCBI Taxonomy" id="2815577"/>
    <lineage>
        <taxon>Bacteria</taxon>
        <taxon>Bacillati</taxon>
        <taxon>Bacillota</taxon>
        <taxon>Clostridia</taxon>
        <taxon>Eubacteriales</taxon>
        <taxon>Eubacteriaceae</taxon>
        <taxon>Alkalibacter</taxon>
    </lineage>
</organism>
<feature type="transmembrane region" description="Helical" evidence="6">
    <location>
        <begin position="156"/>
        <end position="177"/>
    </location>
</feature>
<feature type="transmembrane region" description="Helical" evidence="6">
    <location>
        <begin position="242"/>
        <end position="266"/>
    </location>
</feature>
<evidence type="ECO:0000256" key="5">
    <source>
        <dbReference type="ARBA" id="ARBA00023136"/>
    </source>
</evidence>
<name>A0A974XEY8_9FIRM</name>
<dbReference type="GO" id="GO:0016020">
    <property type="term" value="C:membrane"/>
    <property type="evidence" value="ECO:0007669"/>
    <property type="project" value="UniProtKB-SubCell"/>
</dbReference>
<feature type="transmembrane region" description="Helical" evidence="6">
    <location>
        <begin position="217"/>
        <end position="236"/>
    </location>
</feature>
<dbReference type="InterPro" id="IPR002549">
    <property type="entry name" value="AI-2E-like"/>
</dbReference>
<dbReference type="NCBIfam" id="TIGR02872">
    <property type="entry name" value="spore_ytvI"/>
    <property type="match status" value="1"/>
</dbReference>
<accession>A0A974XEY8</accession>
<evidence type="ECO:0000256" key="1">
    <source>
        <dbReference type="ARBA" id="ARBA00004141"/>
    </source>
</evidence>
<comment type="subcellular location">
    <subcellularLocation>
        <location evidence="1">Membrane</location>
        <topology evidence="1">Multi-pass membrane protein</topology>
    </subcellularLocation>
</comment>
<dbReference type="InterPro" id="IPR014227">
    <property type="entry name" value="YtvI-like"/>
</dbReference>
<dbReference type="PANTHER" id="PTHR21716:SF68">
    <property type="entry name" value="TRANSPORT PROTEIN YTVI-RELATED"/>
    <property type="match status" value="1"/>
</dbReference>
<dbReference type="PANTHER" id="PTHR21716">
    <property type="entry name" value="TRANSMEMBRANE PROTEIN"/>
    <property type="match status" value="1"/>
</dbReference>
<keyword evidence="4 6" id="KW-1133">Transmembrane helix</keyword>
<dbReference type="KEGG" id="alka:J0B03_00585"/>
<feature type="transmembrane region" description="Helical" evidence="6">
    <location>
        <begin position="12"/>
        <end position="28"/>
    </location>
</feature>
<feature type="transmembrane region" description="Helical" evidence="6">
    <location>
        <begin position="278"/>
        <end position="296"/>
    </location>
</feature>
<evidence type="ECO:0000256" key="6">
    <source>
        <dbReference type="SAM" id="Phobius"/>
    </source>
</evidence>
<reference evidence="7" key="1">
    <citation type="submission" date="2021-03" db="EMBL/GenBank/DDBJ databases">
        <title>Alkalibacter marinus sp. nov., isolated from tidal flat sediment.</title>
        <authorList>
            <person name="Namirimu T."/>
            <person name="Yang J.-A."/>
            <person name="Yang S.-H."/>
            <person name="Kim Y.-J."/>
            <person name="Kwon K.K."/>
        </authorList>
    </citation>
    <scope>NUCLEOTIDE SEQUENCE</scope>
    <source>
        <strain evidence="7">ES005</strain>
    </source>
</reference>
<evidence type="ECO:0000256" key="4">
    <source>
        <dbReference type="ARBA" id="ARBA00022989"/>
    </source>
</evidence>
<keyword evidence="8" id="KW-1185">Reference proteome</keyword>
<gene>
    <name evidence="7" type="primary">ytvI</name>
    <name evidence="7" type="ORF">J0B03_00585</name>
</gene>
<dbReference type="Proteomes" id="UP000663499">
    <property type="component" value="Chromosome"/>
</dbReference>
<comment type="similarity">
    <text evidence="2">Belongs to the autoinducer-2 exporter (AI-2E) (TC 2.A.86) family.</text>
</comment>
<dbReference type="GO" id="GO:0055085">
    <property type="term" value="P:transmembrane transport"/>
    <property type="evidence" value="ECO:0007669"/>
    <property type="project" value="TreeGrafter"/>
</dbReference>
<dbReference type="RefSeq" id="WP_207299963.1">
    <property type="nucleotide sequence ID" value="NZ_CP071444.1"/>
</dbReference>
<evidence type="ECO:0000313" key="7">
    <source>
        <dbReference type="EMBL" id="QSX08622.1"/>
    </source>
</evidence>
<evidence type="ECO:0000256" key="3">
    <source>
        <dbReference type="ARBA" id="ARBA00022692"/>
    </source>
</evidence>
<sequence length="363" mass="40264">MTHLFDPNKVKHFAMNLAGILVGTWLFFKVFPYIAPFVFAVLLAYALEPVVSFLQNRRLPRKAATLLTLLMFLGVFSLLVAFLVVRMIGEVRGLMEILPEQVNNFYERVIALMAEESTILSGLPEELASFIRVSLGNIVEYAGTLVNDIVKGALNIAISLPSAVLFLFMTLISTYFISSDREKIGTFLQSQLPAYWITKFHAIKGNIRQSFLKLMKAYLIIMSITFTELIIAFSILQVRFALALAVIIAIADILPVVGTGGFLAPWAIYSFVTGDPRMGISLLIVYGIVLLVRQVIEPKIVGTQIGVHPVLTLGSMYVGIKLLGGIGIILGPVIFMVLRSISQVVFRHQSIKELLIADDWIKK</sequence>
<proteinExistence type="inferred from homology"/>
<evidence type="ECO:0000256" key="2">
    <source>
        <dbReference type="ARBA" id="ARBA00009773"/>
    </source>
</evidence>
<feature type="transmembrane region" description="Helical" evidence="6">
    <location>
        <begin position="66"/>
        <end position="89"/>
    </location>
</feature>
<protein>
    <submittedName>
        <fullName evidence="7">Sporulation integral membrane protein YtvI</fullName>
    </submittedName>
</protein>
<feature type="transmembrane region" description="Helical" evidence="6">
    <location>
        <begin position="34"/>
        <end position="54"/>
    </location>
</feature>
<dbReference type="Pfam" id="PF01594">
    <property type="entry name" value="AI-2E_transport"/>
    <property type="match status" value="1"/>
</dbReference>
<evidence type="ECO:0000313" key="8">
    <source>
        <dbReference type="Proteomes" id="UP000663499"/>
    </source>
</evidence>